<dbReference type="AlphaFoldDB" id="A0A316HFJ9"/>
<dbReference type="Pfam" id="PF13472">
    <property type="entry name" value="Lipase_GDSL_2"/>
    <property type="match status" value="1"/>
</dbReference>
<dbReference type="InterPro" id="IPR008265">
    <property type="entry name" value="Lipase_GDSL_AS"/>
</dbReference>
<dbReference type="CDD" id="cd01822">
    <property type="entry name" value="Lysophospholipase_L1_like"/>
    <property type="match status" value="1"/>
</dbReference>
<feature type="domain" description="SGNH hydrolase-type esterase" evidence="1">
    <location>
        <begin position="58"/>
        <end position="222"/>
    </location>
</feature>
<dbReference type="PROSITE" id="PS01098">
    <property type="entry name" value="LIPASE_GDSL_SER"/>
    <property type="match status" value="1"/>
</dbReference>
<dbReference type="InterPro" id="IPR051532">
    <property type="entry name" value="Ester_Hydrolysis_Enzymes"/>
</dbReference>
<comment type="caution">
    <text evidence="2">The sequence shown here is derived from an EMBL/GenBank/DDBJ whole genome shotgun (WGS) entry which is preliminary data.</text>
</comment>
<sequence>MSALYLLNMNKITLTGILLTTLTIAGCGNSGKTTNEHTQAAATETAQTDSAPKKIVLFFGDSLTAGYGLDDPANDAFPAVISHKIDSLKLPYKVVNAGLSGETTAGGNGRINWLLKQKTDVFILELGANDGLRGIPVSETAKNLQAIVDKVKAKYPDAKLVLLGMQVPPNMGADYAGKFKNVFPELAKKNNMALVPFLLQGVGGVPSLNQGDGIHPTAQGAKIVADNVWGVLKDVLK</sequence>
<protein>
    <submittedName>
        <fullName evidence="2">Acyl-CoA thioesterase-1</fullName>
    </submittedName>
</protein>
<dbReference type="EMBL" id="QGHA01000002">
    <property type="protein sequence ID" value="PWK78821.1"/>
    <property type="molecule type" value="Genomic_DNA"/>
</dbReference>
<reference evidence="2 3" key="1">
    <citation type="submission" date="2018-05" db="EMBL/GenBank/DDBJ databases">
        <title>Genomic Encyclopedia of Archaeal and Bacterial Type Strains, Phase II (KMG-II): from individual species to whole genera.</title>
        <authorList>
            <person name="Goeker M."/>
        </authorList>
    </citation>
    <scope>NUCLEOTIDE SEQUENCE [LARGE SCALE GENOMIC DNA]</scope>
    <source>
        <strain evidence="2 3">DSM 19975</strain>
    </source>
</reference>
<proteinExistence type="predicted"/>
<dbReference type="SUPFAM" id="SSF52266">
    <property type="entry name" value="SGNH hydrolase"/>
    <property type="match status" value="1"/>
</dbReference>
<evidence type="ECO:0000313" key="3">
    <source>
        <dbReference type="Proteomes" id="UP000245678"/>
    </source>
</evidence>
<dbReference type="Gene3D" id="3.40.50.1110">
    <property type="entry name" value="SGNH hydrolase"/>
    <property type="match status" value="1"/>
</dbReference>
<gene>
    <name evidence="2" type="ORF">LX99_01274</name>
</gene>
<accession>A0A316HFJ9</accession>
<dbReference type="InterPro" id="IPR036514">
    <property type="entry name" value="SGNH_hydro_sf"/>
</dbReference>
<dbReference type="GO" id="GO:0006629">
    <property type="term" value="P:lipid metabolic process"/>
    <property type="evidence" value="ECO:0007669"/>
    <property type="project" value="InterPro"/>
</dbReference>
<evidence type="ECO:0000313" key="2">
    <source>
        <dbReference type="EMBL" id="PWK78821.1"/>
    </source>
</evidence>
<organism evidence="2 3">
    <name type="scientific">Mucilaginibacter oryzae</name>
    <dbReference type="NCBI Taxonomy" id="468058"/>
    <lineage>
        <taxon>Bacteria</taxon>
        <taxon>Pseudomonadati</taxon>
        <taxon>Bacteroidota</taxon>
        <taxon>Sphingobacteriia</taxon>
        <taxon>Sphingobacteriales</taxon>
        <taxon>Sphingobacteriaceae</taxon>
        <taxon>Mucilaginibacter</taxon>
    </lineage>
</organism>
<dbReference type="PANTHER" id="PTHR30383">
    <property type="entry name" value="THIOESTERASE 1/PROTEASE 1/LYSOPHOSPHOLIPASE L1"/>
    <property type="match status" value="1"/>
</dbReference>
<dbReference type="PANTHER" id="PTHR30383:SF5">
    <property type="entry name" value="SGNH HYDROLASE-TYPE ESTERASE DOMAIN-CONTAINING PROTEIN"/>
    <property type="match status" value="1"/>
</dbReference>
<name>A0A316HFJ9_9SPHI</name>
<dbReference type="InterPro" id="IPR013830">
    <property type="entry name" value="SGNH_hydro"/>
</dbReference>
<evidence type="ECO:0000259" key="1">
    <source>
        <dbReference type="Pfam" id="PF13472"/>
    </source>
</evidence>
<dbReference type="GO" id="GO:0004622">
    <property type="term" value="F:phosphatidylcholine lysophospholipase activity"/>
    <property type="evidence" value="ECO:0007669"/>
    <property type="project" value="TreeGrafter"/>
</dbReference>
<dbReference type="Proteomes" id="UP000245678">
    <property type="component" value="Unassembled WGS sequence"/>
</dbReference>
<keyword evidence="3" id="KW-1185">Reference proteome</keyword>